<keyword evidence="4 6" id="KW-1133">Transmembrane helix</keyword>
<comment type="caution">
    <text evidence="7">The sequence shown here is derived from an EMBL/GenBank/DDBJ whole genome shotgun (WGS) entry which is preliminary data.</text>
</comment>
<feature type="transmembrane region" description="Helical" evidence="6">
    <location>
        <begin position="119"/>
        <end position="139"/>
    </location>
</feature>
<dbReference type="Gene3D" id="1.20.1250.20">
    <property type="entry name" value="MFS general substrate transporter like domains"/>
    <property type="match status" value="1"/>
</dbReference>
<evidence type="ECO:0000256" key="3">
    <source>
        <dbReference type="ARBA" id="ARBA00022692"/>
    </source>
</evidence>
<evidence type="ECO:0000256" key="1">
    <source>
        <dbReference type="ARBA" id="ARBA00004127"/>
    </source>
</evidence>
<evidence type="ECO:0000313" key="8">
    <source>
        <dbReference type="Proteomes" id="UP001217083"/>
    </source>
</evidence>
<comment type="subcellular location">
    <subcellularLocation>
        <location evidence="1">Endomembrane system</location>
        <topology evidence="1">Multi-pass membrane protein</topology>
    </subcellularLocation>
</comment>
<evidence type="ECO:0000256" key="6">
    <source>
        <dbReference type="SAM" id="Phobius"/>
    </source>
</evidence>
<reference evidence="7 8" key="1">
    <citation type="submission" date="2023-03" db="EMBL/GenBank/DDBJ databases">
        <title>Muricauda XX sp. nov. and Muricauda XXX sp. nov., two novel species isolated from Okinawa Trough.</title>
        <authorList>
            <person name="Cao W."/>
            <person name="Deng X."/>
        </authorList>
    </citation>
    <scope>NUCLEOTIDE SEQUENCE [LARGE SCALE GENOMIC DNA]</scope>
    <source>
        <strain evidence="7 8">81s02</strain>
    </source>
</reference>
<gene>
    <name evidence="7" type="ORF">PY091_15670</name>
</gene>
<feature type="transmembrane region" description="Helical" evidence="6">
    <location>
        <begin position="351"/>
        <end position="368"/>
    </location>
</feature>
<evidence type="ECO:0000313" key="7">
    <source>
        <dbReference type="EMBL" id="MDF0708661.1"/>
    </source>
</evidence>
<dbReference type="PANTHER" id="PTHR23519">
    <property type="entry name" value="AUTOPHAGY-RELATED PROTEIN 22"/>
    <property type="match status" value="1"/>
</dbReference>
<dbReference type="InterPro" id="IPR036259">
    <property type="entry name" value="MFS_trans_sf"/>
</dbReference>
<name>A0ABT5XRZ9_9FLAO</name>
<feature type="transmembrane region" description="Helical" evidence="6">
    <location>
        <begin position="420"/>
        <end position="437"/>
    </location>
</feature>
<feature type="transmembrane region" description="Helical" evidence="6">
    <location>
        <begin position="95"/>
        <end position="113"/>
    </location>
</feature>
<keyword evidence="5 6" id="KW-0472">Membrane</keyword>
<keyword evidence="2" id="KW-0813">Transport</keyword>
<dbReference type="RefSeq" id="WP_275650540.1">
    <property type="nucleotide sequence ID" value="NZ_JARFVA010000006.1"/>
</dbReference>
<dbReference type="Proteomes" id="UP001217083">
    <property type="component" value="Unassembled WGS sequence"/>
</dbReference>
<feature type="transmembrane region" description="Helical" evidence="6">
    <location>
        <begin position="295"/>
        <end position="318"/>
    </location>
</feature>
<dbReference type="Pfam" id="PF11700">
    <property type="entry name" value="ATG22"/>
    <property type="match status" value="1"/>
</dbReference>
<dbReference type="InterPro" id="IPR024671">
    <property type="entry name" value="Atg22-like"/>
</dbReference>
<evidence type="ECO:0000256" key="4">
    <source>
        <dbReference type="ARBA" id="ARBA00022989"/>
    </source>
</evidence>
<keyword evidence="3 6" id="KW-0812">Transmembrane</keyword>
<sequence>MVQTMALKGSKKLLNAWAFYDWANSVYSLVISSAIFPLFYGLLFRTAGIEQVTIFGGEIARAPLISYVTSLAFVFIAIVTPLISGVADYLGNKRIFLKFFCYLGAASSIGLYWFSLEHIYFGLTCYFFGLVGFWVSFAINNSYLPDIAYPEQQDRISAKGFSLGYVGSVILMVFNLFMVMDPDFFGITDSVGEVAEIKAMKYSFISVGIWWAVFSQYTFKHLPKGYKRQGERHHIVLNGFRELRSVWHQLGENRRLKRYLGAFFTYSMAVQTIMLIATYFGEEEIVWGSDDERTMGLIISILLIQIVAILGATVTAWASKAFGNIRTLVVINVIWALLCVYAYFLQTPMDFYIAAGFVGVVMGGIQALSRSTYSKFLPETTDTTSFFSFYDVAEKIGIIIGTFMYGIISQLTGSMRNSTIFLGLFFLIGICLLLRVNKVKTSS</sequence>
<feature type="transmembrane region" description="Helical" evidence="6">
    <location>
        <begin position="64"/>
        <end position="83"/>
    </location>
</feature>
<feature type="transmembrane region" description="Helical" evidence="6">
    <location>
        <begin position="199"/>
        <end position="219"/>
    </location>
</feature>
<accession>A0ABT5XRZ9</accession>
<organism evidence="7 8">
    <name type="scientific">Flagellimonas okinawensis</name>
    <dbReference type="NCBI Taxonomy" id="3031324"/>
    <lineage>
        <taxon>Bacteria</taxon>
        <taxon>Pseudomonadati</taxon>
        <taxon>Bacteroidota</taxon>
        <taxon>Flavobacteriia</taxon>
        <taxon>Flavobacteriales</taxon>
        <taxon>Flavobacteriaceae</taxon>
        <taxon>Flagellimonas</taxon>
    </lineage>
</organism>
<keyword evidence="8" id="KW-1185">Reference proteome</keyword>
<dbReference type="SUPFAM" id="SSF103473">
    <property type="entry name" value="MFS general substrate transporter"/>
    <property type="match status" value="1"/>
</dbReference>
<feature type="transmembrane region" description="Helical" evidence="6">
    <location>
        <begin position="389"/>
        <end position="408"/>
    </location>
</feature>
<dbReference type="InterPro" id="IPR050495">
    <property type="entry name" value="ATG22/LtaA_families"/>
</dbReference>
<protein>
    <submittedName>
        <fullName evidence="7">MFS transporter</fullName>
    </submittedName>
</protein>
<dbReference type="EMBL" id="JARFVA010000006">
    <property type="protein sequence ID" value="MDF0708661.1"/>
    <property type="molecule type" value="Genomic_DNA"/>
</dbReference>
<feature type="transmembrane region" description="Helical" evidence="6">
    <location>
        <begin position="160"/>
        <end position="179"/>
    </location>
</feature>
<evidence type="ECO:0000256" key="2">
    <source>
        <dbReference type="ARBA" id="ARBA00022448"/>
    </source>
</evidence>
<feature type="transmembrane region" description="Helical" evidence="6">
    <location>
        <begin position="21"/>
        <end position="44"/>
    </location>
</feature>
<proteinExistence type="predicted"/>
<feature type="transmembrane region" description="Helical" evidence="6">
    <location>
        <begin position="325"/>
        <end position="345"/>
    </location>
</feature>
<dbReference type="PANTHER" id="PTHR23519:SF1">
    <property type="entry name" value="AUTOPHAGY-RELATED PROTEIN 22"/>
    <property type="match status" value="1"/>
</dbReference>
<feature type="transmembrane region" description="Helical" evidence="6">
    <location>
        <begin position="259"/>
        <end position="280"/>
    </location>
</feature>
<evidence type="ECO:0000256" key="5">
    <source>
        <dbReference type="ARBA" id="ARBA00023136"/>
    </source>
</evidence>